<name>E1YM08_9BACT</name>
<feature type="region of interest" description="Disordered" evidence="1">
    <location>
        <begin position="156"/>
        <end position="176"/>
    </location>
</feature>
<evidence type="ECO:0000259" key="2">
    <source>
        <dbReference type="PROSITE" id="PS50104"/>
    </source>
</evidence>
<evidence type="ECO:0000256" key="1">
    <source>
        <dbReference type="SAM" id="MobiDB-lite"/>
    </source>
</evidence>
<feature type="compositionally biased region" description="Low complexity" evidence="1">
    <location>
        <begin position="156"/>
        <end position="167"/>
    </location>
</feature>
<dbReference type="SMART" id="SM00255">
    <property type="entry name" value="TIR"/>
    <property type="match status" value="1"/>
</dbReference>
<proteinExistence type="predicted"/>
<gene>
    <name evidence="3" type="ORF">N47_E46530</name>
</gene>
<dbReference type="Gene3D" id="3.40.50.10140">
    <property type="entry name" value="Toll/interleukin-1 receptor homology (TIR) domain"/>
    <property type="match status" value="1"/>
</dbReference>
<dbReference type="InterPro" id="IPR035897">
    <property type="entry name" value="Toll_tir_struct_dom_sf"/>
</dbReference>
<protein>
    <recommendedName>
        <fullName evidence="2">TIR domain-containing protein</fullName>
    </recommendedName>
</protein>
<dbReference type="Pfam" id="PF13676">
    <property type="entry name" value="TIR_2"/>
    <property type="match status" value="1"/>
</dbReference>
<dbReference type="PROSITE" id="PS50104">
    <property type="entry name" value="TIR"/>
    <property type="match status" value="1"/>
</dbReference>
<feature type="domain" description="TIR" evidence="2">
    <location>
        <begin position="3"/>
        <end position="149"/>
    </location>
</feature>
<dbReference type="InterPro" id="IPR000157">
    <property type="entry name" value="TIR_dom"/>
</dbReference>
<dbReference type="AlphaFoldDB" id="E1YM08"/>
<organism evidence="3">
    <name type="scientific">uncultured Desulfobacterium sp</name>
    <dbReference type="NCBI Taxonomy" id="201089"/>
    <lineage>
        <taxon>Bacteria</taxon>
        <taxon>Pseudomonadati</taxon>
        <taxon>Thermodesulfobacteriota</taxon>
        <taxon>Desulfobacteria</taxon>
        <taxon>Desulfobacterales</taxon>
        <taxon>Desulfobacteriaceae</taxon>
        <taxon>Desulfobacterium</taxon>
        <taxon>environmental samples</taxon>
    </lineage>
</organism>
<reference evidence="3" key="1">
    <citation type="journal article" date="2011" name="Environ. Microbiol.">
        <title>Genomic insights into the metabolic potential of the polycyclic aromatic hydrocarbon degrading sulfate-reducing Deltaproteobacterium N47.</title>
        <authorList>
            <person name="Bergmann F."/>
            <person name="Selesi D."/>
            <person name="Weinmaier T."/>
            <person name="Tischler P."/>
            <person name="Rattei T."/>
            <person name="Meckenstock R.U."/>
        </authorList>
    </citation>
    <scope>NUCLEOTIDE SEQUENCE</scope>
</reference>
<accession>E1YM08</accession>
<evidence type="ECO:0000313" key="3">
    <source>
        <dbReference type="EMBL" id="CBX31141.1"/>
    </source>
</evidence>
<dbReference type="GO" id="GO:0007165">
    <property type="term" value="P:signal transduction"/>
    <property type="evidence" value="ECO:0007669"/>
    <property type="project" value="InterPro"/>
</dbReference>
<sequence>MAKPLRVFVSYSHKDKNYCSTLLEYLKLLEKEGLITVWHDGEILPGSEWNVEIKKRVNEAEIILLLASNAFLVSDYIERIEMEQALSRHKANISRVIPVVIKSCAWQASPIGKIQALPVDDDGKIKPVTNWDDENEAYFNVQEGIRKAIIFLGSQNQPQPGNNNKPRQPIEPPPPTTYEDEYYKLYGLRGLRVSSLIQNFDVKRTAGAHNINAVQFYWADSLFANTISAENIKDGKTLRVRFDHKGGWGCNIAIRCQDGMACHNKNRSRYLIFDARIPLEEIQDSIKSETLNEVGISVRIVNGRMQHWEYAFNPREYIICSVRKNEWGGEPVKIDLSDNLLWHQFTSDGNIKLDPDGPDFSVIAAVILKFGKVPQFPTEPEPGRGIIDIRALQLIDI</sequence>
<dbReference type="SUPFAM" id="SSF52200">
    <property type="entry name" value="Toll/Interleukin receptor TIR domain"/>
    <property type="match status" value="1"/>
</dbReference>
<dbReference type="EMBL" id="FR695877">
    <property type="protein sequence ID" value="CBX31141.1"/>
    <property type="molecule type" value="Genomic_DNA"/>
</dbReference>